<dbReference type="HOGENOM" id="CLU_008952_0_0_1"/>
<dbReference type="EMBL" id="KB933264">
    <property type="protein sequence ID" value="EON97561.1"/>
    <property type="molecule type" value="Genomic_DNA"/>
</dbReference>
<sequence>MASSEILSQTLFSITSIKLEQLNKQRNAYESGKRSLLEDAAYETDNKKRAKVLLEGAEKLPSMTRIICDPLVSVENFKRFVQQAQYDPSVSDHFIQDYEETLRNELQVQSNKYEFASLYGRLVNEWIAVGKEERDAASDYLPVGRKESHEQRATWEEYVFRAKVTDMDAIKAYLDDVFTSEKAVKKALESLRKKLEAFQKHWDSQTHFTEQTLSTCIKGMLRSDVLTDSKRATLKDFLGNSVVLSEIADVLNMRMSTRKTWVWESDLIIDQRRNLNGRYRFYPEEDLLQSVFLHYIGMQWAVTIRKDLGSLFSSAGVLDVWKSDTKPISKEDLRRRDFFLNELETSGPGVEGSVQQRRARHYDEEIFLDQLPKHIAEQRGGYGDDHSKEEDTRKSHIDVTQNLLHMIKTEIILGTRLSNGLTVIRSDFKWFGPSIPHTSIFAVLDYFGVNDEWIEFFRKVLEAPLRFKQDPASAPAQIRRRGTPLSTPLADFFGETLLFCVDFAVNQKADGLRLYRLHDDMWLWGNADACVKGWKAMTKFANVVGLDFNLEKTGCARILRNGRDTGKVPTGLPKGDVTWGFLKLDPVTGRFLLNQADIDKHIEELRLQLNACKSVFDWTQAWNIYGATFFTNNFGKPANCYSRAHVDSMLATFQRIQQRLFPDTPGGVGEHLKRMIADRFGIPVGDIPDGYLYFPISLGGLGLKNPFIKLYLIRDQVAENPDEFIDEFLEWEEQWYQKAKKRYERERETPRHQARLHREEWHDLKDAPFMSLEEYRRYRERTSTNFGHSVFEKLMEEPDALDVELKGEVKAILNWSEWRELTSYDKWVVQLFHKDMIARFGGLNIVEKGLLPMGLMSMLRQSKFRWQG</sequence>
<organism evidence="1 2">
    <name type="scientific">Phaeoacremonium minimum (strain UCR-PA7)</name>
    <name type="common">Esca disease fungus</name>
    <name type="synonym">Togninia minima</name>
    <dbReference type="NCBI Taxonomy" id="1286976"/>
    <lineage>
        <taxon>Eukaryota</taxon>
        <taxon>Fungi</taxon>
        <taxon>Dikarya</taxon>
        <taxon>Ascomycota</taxon>
        <taxon>Pezizomycotina</taxon>
        <taxon>Sordariomycetes</taxon>
        <taxon>Sordariomycetidae</taxon>
        <taxon>Togniniales</taxon>
        <taxon>Togniniaceae</taxon>
        <taxon>Phaeoacremonium</taxon>
    </lineage>
</organism>
<dbReference type="GeneID" id="19327632"/>
<dbReference type="eggNOG" id="ENOG502QSPR">
    <property type="taxonomic scope" value="Eukaryota"/>
</dbReference>
<dbReference type="PANTHER" id="PTHR37015">
    <property type="entry name" value="REVERSE TRANSCRIPTASE DOMAIN-CONTAINING PROTEIN"/>
    <property type="match status" value="1"/>
</dbReference>
<dbReference type="OrthoDB" id="74545at2759"/>
<evidence type="ECO:0008006" key="3">
    <source>
        <dbReference type="Google" id="ProtNLM"/>
    </source>
</evidence>
<gene>
    <name evidence="1" type="ORF">UCRPA7_6925</name>
</gene>
<dbReference type="RefSeq" id="XP_007917651.1">
    <property type="nucleotide sequence ID" value="XM_007919460.1"/>
</dbReference>
<accession>R8BE29</accession>
<dbReference type="CDD" id="cd01709">
    <property type="entry name" value="RT_like_1"/>
    <property type="match status" value="1"/>
</dbReference>
<dbReference type="PANTHER" id="PTHR37015:SF2">
    <property type="entry name" value="REVERSE TRANSCRIPTASE DOMAIN-CONTAINING PROTEIN"/>
    <property type="match status" value="1"/>
</dbReference>
<evidence type="ECO:0000313" key="2">
    <source>
        <dbReference type="Proteomes" id="UP000014074"/>
    </source>
</evidence>
<dbReference type="KEGG" id="tmn:UCRPA7_6925"/>
<name>R8BE29_PHAM7</name>
<keyword evidence="2" id="KW-1185">Reference proteome</keyword>
<evidence type="ECO:0000313" key="1">
    <source>
        <dbReference type="EMBL" id="EON97561.1"/>
    </source>
</evidence>
<reference evidence="2" key="1">
    <citation type="journal article" date="2013" name="Genome Announc.">
        <title>Draft genome sequence of the ascomycete Phaeoacremonium aleophilum strain UCR-PA7, a causal agent of the esca disease complex in grapevines.</title>
        <authorList>
            <person name="Blanco-Ulate B."/>
            <person name="Rolshausen P."/>
            <person name="Cantu D."/>
        </authorList>
    </citation>
    <scope>NUCLEOTIDE SEQUENCE [LARGE SCALE GENOMIC DNA]</scope>
    <source>
        <strain evidence="2">UCR-PA7</strain>
    </source>
</reference>
<dbReference type="Proteomes" id="UP000014074">
    <property type="component" value="Unassembled WGS sequence"/>
</dbReference>
<proteinExistence type="predicted"/>
<protein>
    <recommendedName>
        <fullName evidence="3">Reverse transcriptase domain-containing protein</fullName>
    </recommendedName>
</protein>
<dbReference type="AlphaFoldDB" id="R8BE29"/>